<dbReference type="PANTHER" id="PTHR12191:SF30">
    <property type="entry name" value="ZINC TRANSPORTER ZIP4 N-TERMINAL DOMAIN-CONTAINING PROTEIN"/>
    <property type="match status" value="1"/>
</dbReference>
<dbReference type="GO" id="GO:0005886">
    <property type="term" value="C:plasma membrane"/>
    <property type="evidence" value="ECO:0007669"/>
    <property type="project" value="TreeGrafter"/>
</dbReference>
<comment type="similarity">
    <text evidence="2">Belongs to the ZIP transporter (TC 2.A.5) family.</text>
</comment>
<evidence type="ECO:0000256" key="4">
    <source>
        <dbReference type="ARBA" id="ARBA00022989"/>
    </source>
</evidence>
<keyword evidence="8" id="KW-1185">Reference proteome</keyword>
<proteinExistence type="inferred from homology"/>
<gene>
    <name evidence="9" type="primary">LOC110981610</name>
</gene>
<feature type="transmembrane region" description="Helical" evidence="7">
    <location>
        <begin position="46"/>
        <end position="68"/>
    </location>
</feature>
<dbReference type="GO" id="GO:0005385">
    <property type="term" value="F:zinc ion transmembrane transporter activity"/>
    <property type="evidence" value="ECO:0007669"/>
    <property type="project" value="TreeGrafter"/>
</dbReference>
<protein>
    <submittedName>
        <fullName evidence="9">Zinc transporter ZIP4-like</fullName>
    </submittedName>
</protein>
<comment type="subcellular location">
    <subcellularLocation>
        <location evidence="1">Membrane</location>
        <topology evidence="1">Multi-pass membrane protein</topology>
    </subcellularLocation>
</comment>
<dbReference type="GO" id="GO:0030003">
    <property type="term" value="P:intracellular monoatomic cation homeostasis"/>
    <property type="evidence" value="ECO:0007669"/>
    <property type="project" value="TreeGrafter"/>
</dbReference>
<dbReference type="GO" id="GO:0071578">
    <property type="term" value="P:zinc ion import across plasma membrane"/>
    <property type="evidence" value="ECO:0007669"/>
    <property type="project" value="TreeGrafter"/>
</dbReference>
<feature type="transmembrane region" description="Helical" evidence="7">
    <location>
        <begin position="252"/>
        <end position="274"/>
    </location>
</feature>
<keyword evidence="4 7" id="KW-1133">Transmembrane helix</keyword>
<dbReference type="OrthoDB" id="200954at2759"/>
<accession>A0A8B7YP02</accession>
<evidence type="ECO:0000313" key="9">
    <source>
        <dbReference type="RefSeq" id="XP_022094994.1"/>
    </source>
</evidence>
<evidence type="ECO:0000256" key="5">
    <source>
        <dbReference type="ARBA" id="ARBA00023136"/>
    </source>
</evidence>
<feature type="transmembrane region" description="Helical" evidence="7">
    <location>
        <begin position="311"/>
        <end position="334"/>
    </location>
</feature>
<dbReference type="GeneID" id="110981610"/>
<evidence type="ECO:0000256" key="3">
    <source>
        <dbReference type="ARBA" id="ARBA00022692"/>
    </source>
</evidence>
<evidence type="ECO:0000256" key="6">
    <source>
        <dbReference type="SAM" id="MobiDB-lite"/>
    </source>
</evidence>
<organism evidence="8 9">
    <name type="scientific">Acanthaster planci</name>
    <name type="common">Crown-of-thorns starfish</name>
    <dbReference type="NCBI Taxonomy" id="133434"/>
    <lineage>
        <taxon>Eukaryota</taxon>
        <taxon>Metazoa</taxon>
        <taxon>Echinodermata</taxon>
        <taxon>Eleutherozoa</taxon>
        <taxon>Asterozoa</taxon>
        <taxon>Asteroidea</taxon>
        <taxon>Valvatacea</taxon>
        <taxon>Valvatida</taxon>
        <taxon>Acanthasteridae</taxon>
        <taxon>Acanthaster</taxon>
    </lineage>
</organism>
<keyword evidence="5 7" id="KW-0472">Membrane</keyword>
<dbReference type="PANTHER" id="PTHR12191">
    <property type="entry name" value="SOLUTE CARRIER FAMILY 39"/>
    <property type="match status" value="1"/>
</dbReference>
<dbReference type="KEGG" id="aplc:110981610"/>
<evidence type="ECO:0000256" key="7">
    <source>
        <dbReference type="SAM" id="Phobius"/>
    </source>
</evidence>
<dbReference type="OMA" id="PPIYGHF"/>
<evidence type="ECO:0000313" key="8">
    <source>
        <dbReference type="Proteomes" id="UP000694845"/>
    </source>
</evidence>
<evidence type="ECO:0000256" key="2">
    <source>
        <dbReference type="ARBA" id="ARBA00006939"/>
    </source>
</evidence>
<reference evidence="9" key="1">
    <citation type="submission" date="2025-08" db="UniProtKB">
        <authorList>
            <consortium name="RefSeq"/>
        </authorList>
    </citation>
    <scope>IDENTIFICATION</scope>
</reference>
<keyword evidence="3 7" id="KW-0812">Transmembrane</keyword>
<dbReference type="Proteomes" id="UP000694845">
    <property type="component" value="Unplaced"/>
</dbReference>
<name>A0A8B7YP02_ACAPL</name>
<feature type="region of interest" description="Disordered" evidence="6">
    <location>
        <begin position="118"/>
        <end position="161"/>
    </location>
</feature>
<feature type="transmembrane region" description="Helical" evidence="7">
    <location>
        <begin position="280"/>
        <end position="299"/>
    </location>
</feature>
<dbReference type="GO" id="GO:0140410">
    <property type="term" value="F:monoatomic cation:bicarbonate symporter activity"/>
    <property type="evidence" value="ECO:0007669"/>
    <property type="project" value="TreeGrafter"/>
</dbReference>
<dbReference type="InterPro" id="IPR003689">
    <property type="entry name" value="ZIP"/>
</dbReference>
<evidence type="ECO:0000256" key="1">
    <source>
        <dbReference type="ARBA" id="ARBA00004141"/>
    </source>
</evidence>
<dbReference type="AlphaFoldDB" id="A0A8B7YP02"/>
<dbReference type="RefSeq" id="XP_022094994.1">
    <property type="nucleotide sequence ID" value="XM_022239302.1"/>
</dbReference>
<feature type="compositionally biased region" description="Polar residues" evidence="6">
    <location>
        <begin position="148"/>
        <end position="157"/>
    </location>
</feature>
<feature type="transmembrane region" description="Helical" evidence="7">
    <location>
        <begin position="88"/>
        <end position="107"/>
    </location>
</feature>
<feature type="transmembrane region" description="Helical" evidence="7">
    <location>
        <begin position="12"/>
        <end position="34"/>
    </location>
</feature>
<dbReference type="Pfam" id="PF02535">
    <property type="entry name" value="Zip"/>
    <property type="match status" value="1"/>
</dbReference>
<feature type="compositionally biased region" description="Basic and acidic residues" evidence="6">
    <location>
        <begin position="120"/>
        <end position="129"/>
    </location>
</feature>
<dbReference type="InterPro" id="IPR050799">
    <property type="entry name" value="ZIP_Transporter"/>
</dbReference>
<sequence length="342" mass="36489">MAFCLTPVVWGYGVLAVFIISLCAIAGVAFLPCLSTDVYLKVLQTMMALAVATLVGDAVVHLIPQAVGLHAHDATAAGVTHDPGSEDLAYIWKCLVVVVAIYAFFIFESVMQMFGGGHSHSVDPEDDPTKRKRASSMRLKEAVEGSFKNRSPSTTNLELADGNLPNGDATDERDHVHHQRKVCCGMGSLPFMILIGDGLHNLGDGLAIGAAFATSIGAGLSTSIAVFCHELPHELGDFAVLLSAGLSFRKALALNFLSALMAFIGLCIGIPLAANAEAREWIFALAAGMFLYVALVDMFPELIHHENKNRFTIFLLHNLGLLVGAGIILVIALYEDSINISI</sequence>